<keyword evidence="2" id="KW-1185">Reference proteome</keyword>
<dbReference type="Proteomes" id="UP001060085">
    <property type="component" value="Linkage Group LG01"/>
</dbReference>
<sequence length="180" mass="20390">MESILSCLQSAQLIRSNGGTNLEQILAKCWRKSTLTPIAGSSLQSQIAFCSWGSWHQTTYCRWSSILRIWGFEVFVASRTRGIWSLWTLIKRLLMKTPIGVSMRVVHILVYGNIRWIVIVYSTEGKGNCTQGRRRSSHSLHTTATTPGIERRKFGSLRPRRIGCKSVNHSDKNRGILRAA</sequence>
<name>A0ACC0C8D9_CATRO</name>
<evidence type="ECO:0000313" key="1">
    <source>
        <dbReference type="EMBL" id="KAI5681026.1"/>
    </source>
</evidence>
<dbReference type="EMBL" id="CM044701">
    <property type="protein sequence ID" value="KAI5681026.1"/>
    <property type="molecule type" value="Genomic_DNA"/>
</dbReference>
<protein>
    <submittedName>
        <fullName evidence="1">Uncharacterized protein</fullName>
    </submittedName>
</protein>
<reference evidence="2" key="1">
    <citation type="journal article" date="2023" name="Nat. Plants">
        <title>Single-cell RNA sequencing provides a high-resolution roadmap for understanding the multicellular compartmentation of specialized metabolism.</title>
        <authorList>
            <person name="Sun S."/>
            <person name="Shen X."/>
            <person name="Li Y."/>
            <person name="Li Y."/>
            <person name="Wang S."/>
            <person name="Li R."/>
            <person name="Zhang H."/>
            <person name="Shen G."/>
            <person name="Guo B."/>
            <person name="Wei J."/>
            <person name="Xu J."/>
            <person name="St-Pierre B."/>
            <person name="Chen S."/>
            <person name="Sun C."/>
        </authorList>
    </citation>
    <scope>NUCLEOTIDE SEQUENCE [LARGE SCALE GENOMIC DNA]</scope>
</reference>
<proteinExistence type="predicted"/>
<accession>A0ACC0C8D9</accession>
<evidence type="ECO:0000313" key="2">
    <source>
        <dbReference type="Proteomes" id="UP001060085"/>
    </source>
</evidence>
<organism evidence="1 2">
    <name type="scientific">Catharanthus roseus</name>
    <name type="common">Madagascar periwinkle</name>
    <name type="synonym">Vinca rosea</name>
    <dbReference type="NCBI Taxonomy" id="4058"/>
    <lineage>
        <taxon>Eukaryota</taxon>
        <taxon>Viridiplantae</taxon>
        <taxon>Streptophyta</taxon>
        <taxon>Embryophyta</taxon>
        <taxon>Tracheophyta</taxon>
        <taxon>Spermatophyta</taxon>
        <taxon>Magnoliopsida</taxon>
        <taxon>eudicotyledons</taxon>
        <taxon>Gunneridae</taxon>
        <taxon>Pentapetalae</taxon>
        <taxon>asterids</taxon>
        <taxon>lamiids</taxon>
        <taxon>Gentianales</taxon>
        <taxon>Apocynaceae</taxon>
        <taxon>Rauvolfioideae</taxon>
        <taxon>Vinceae</taxon>
        <taxon>Catharanthinae</taxon>
        <taxon>Catharanthus</taxon>
    </lineage>
</organism>
<gene>
    <name evidence="1" type="ORF">M9H77_02253</name>
</gene>
<comment type="caution">
    <text evidence="1">The sequence shown here is derived from an EMBL/GenBank/DDBJ whole genome shotgun (WGS) entry which is preliminary data.</text>
</comment>